<organism evidence="2 3">
    <name type="scientific">Streptomyces venetus</name>
    <dbReference type="NCBI Taxonomy" id="1701086"/>
    <lineage>
        <taxon>Bacteria</taxon>
        <taxon>Bacillati</taxon>
        <taxon>Actinomycetota</taxon>
        <taxon>Actinomycetes</taxon>
        <taxon>Kitasatosporales</taxon>
        <taxon>Streptomycetaceae</taxon>
        <taxon>Streptomyces</taxon>
    </lineage>
</organism>
<dbReference type="Proteomes" id="UP001501115">
    <property type="component" value="Unassembled WGS sequence"/>
</dbReference>
<accession>A0ABP8G1L1</accession>
<sequence>MRIRGRKLKFTAVLVLVVLALTGFSTGRGRGGSHGHSSSGGHGGGCSSSSQDHDSSSSSTSGGGYGSGGSSSGSSGGSYGSDDDDDYYASSGGSSSGGGSYTRRPNYGSTPTSSSGSGSGKALRDGTAKLVSCASAARPYATVEVSNPNGRKATFSVSVTFEDAQGITVVDRYGDVTVPAQGRATVDVEVGPGLVDSVDHCEVDRQALVDD</sequence>
<feature type="region of interest" description="Disordered" evidence="1">
    <location>
        <begin position="25"/>
        <end position="124"/>
    </location>
</feature>
<gene>
    <name evidence="2" type="ORF">GCM10023086_37240</name>
</gene>
<evidence type="ECO:0000256" key="1">
    <source>
        <dbReference type="SAM" id="MobiDB-lite"/>
    </source>
</evidence>
<name>A0ABP8G1L1_9ACTN</name>
<keyword evidence="3" id="KW-1185">Reference proteome</keyword>
<feature type="compositionally biased region" description="Gly residues" evidence="1">
    <location>
        <begin position="61"/>
        <end position="79"/>
    </location>
</feature>
<evidence type="ECO:0000313" key="2">
    <source>
        <dbReference type="EMBL" id="GAA4315421.1"/>
    </source>
</evidence>
<dbReference type="RefSeq" id="WP_345662664.1">
    <property type="nucleotide sequence ID" value="NZ_BAABET010000005.1"/>
</dbReference>
<reference evidence="3" key="1">
    <citation type="journal article" date="2019" name="Int. J. Syst. Evol. Microbiol.">
        <title>The Global Catalogue of Microorganisms (GCM) 10K type strain sequencing project: providing services to taxonomists for standard genome sequencing and annotation.</title>
        <authorList>
            <consortium name="The Broad Institute Genomics Platform"/>
            <consortium name="The Broad Institute Genome Sequencing Center for Infectious Disease"/>
            <person name="Wu L."/>
            <person name="Ma J."/>
        </authorList>
    </citation>
    <scope>NUCLEOTIDE SEQUENCE [LARGE SCALE GENOMIC DNA]</scope>
    <source>
        <strain evidence="3">JCM 31290</strain>
    </source>
</reference>
<proteinExistence type="predicted"/>
<evidence type="ECO:0008006" key="4">
    <source>
        <dbReference type="Google" id="ProtNLM"/>
    </source>
</evidence>
<dbReference type="EMBL" id="BAABET010000005">
    <property type="protein sequence ID" value="GAA4315421.1"/>
    <property type="molecule type" value="Genomic_DNA"/>
</dbReference>
<feature type="compositionally biased region" description="Gly residues" evidence="1">
    <location>
        <begin position="26"/>
        <end position="46"/>
    </location>
</feature>
<evidence type="ECO:0000313" key="3">
    <source>
        <dbReference type="Proteomes" id="UP001501115"/>
    </source>
</evidence>
<comment type="caution">
    <text evidence="2">The sequence shown here is derived from an EMBL/GenBank/DDBJ whole genome shotgun (WGS) entry which is preliminary data.</text>
</comment>
<protein>
    <recommendedName>
        <fullName evidence="4">Secreted protein</fullName>
    </recommendedName>
</protein>